<dbReference type="PROSITE" id="PS51762">
    <property type="entry name" value="GH16_2"/>
    <property type="match status" value="1"/>
</dbReference>
<reference evidence="4 5" key="1">
    <citation type="submission" date="2019-08" db="EMBL/GenBank/DDBJ databases">
        <title>Seonamhaeicola sediminis sp. nov., isolated from marine sediment.</title>
        <authorList>
            <person name="Cao W.R."/>
        </authorList>
    </citation>
    <scope>NUCLEOTIDE SEQUENCE [LARGE SCALE GENOMIC DNA]</scope>
    <source>
        <strain evidence="4 5">1505</strain>
    </source>
</reference>
<dbReference type="RefSeq" id="WP_147769229.1">
    <property type="nucleotide sequence ID" value="NZ_VRKQ01000016.1"/>
</dbReference>
<gene>
    <name evidence="4" type="ORF">FUA22_14030</name>
</gene>
<comment type="similarity">
    <text evidence="1">Belongs to the glycosyl hydrolase 16 family.</text>
</comment>
<dbReference type="GO" id="GO:0005975">
    <property type="term" value="P:carbohydrate metabolic process"/>
    <property type="evidence" value="ECO:0007669"/>
    <property type="project" value="InterPro"/>
</dbReference>
<dbReference type="EMBL" id="VRKQ01000016">
    <property type="protein sequence ID" value="TXG35620.1"/>
    <property type="molecule type" value="Genomic_DNA"/>
</dbReference>
<protein>
    <submittedName>
        <fullName evidence="4">Beta-agarase</fullName>
    </submittedName>
</protein>
<comment type="caution">
    <text evidence="4">The sequence shown here is derived from an EMBL/GenBank/DDBJ whole genome shotgun (WGS) entry which is preliminary data.</text>
</comment>
<keyword evidence="5" id="KW-1185">Reference proteome</keyword>
<dbReference type="OrthoDB" id="9809583at2"/>
<dbReference type="GO" id="GO:0004553">
    <property type="term" value="F:hydrolase activity, hydrolyzing O-glycosyl compounds"/>
    <property type="evidence" value="ECO:0007669"/>
    <property type="project" value="InterPro"/>
</dbReference>
<name>A0A5C7GEW6_9FLAO</name>
<feature type="signal peptide" evidence="2">
    <location>
        <begin position="1"/>
        <end position="20"/>
    </location>
</feature>
<organism evidence="4 5">
    <name type="scientific">Seonamhaeicola maritimus</name>
    <dbReference type="NCBI Taxonomy" id="2591822"/>
    <lineage>
        <taxon>Bacteria</taxon>
        <taxon>Pseudomonadati</taxon>
        <taxon>Bacteroidota</taxon>
        <taxon>Flavobacteriia</taxon>
        <taxon>Flavobacteriales</taxon>
        <taxon>Flavobacteriaceae</taxon>
    </lineage>
</organism>
<dbReference type="AlphaFoldDB" id="A0A5C7GEW6"/>
<dbReference type="Proteomes" id="UP000321080">
    <property type="component" value="Unassembled WGS sequence"/>
</dbReference>
<dbReference type="InterPro" id="IPR000757">
    <property type="entry name" value="Beta-glucanase-like"/>
</dbReference>
<feature type="chain" id="PRO_5022944692" evidence="2">
    <location>
        <begin position="21"/>
        <end position="377"/>
    </location>
</feature>
<proteinExistence type="inferred from homology"/>
<dbReference type="SUPFAM" id="SSF49899">
    <property type="entry name" value="Concanavalin A-like lectins/glucanases"/>
    <property type="match status" value="1"/>
</dbReference>
<dbReference type="InterPro" id="IPR013320">
    <property type="entry name" value="ConA-like_dom_sf"/>
</dbReference>
<evidence type="ECO:0000256" key="2">
    <source>
        <dbReference type="SAM" id="SignalP"/>
    </source>
</evidence>
<evidence type="ECO:0000256" key="1">
    <source>
        <dbReference type="ARBA" id="ARBA00006865"/>
    </source>
</evidence>
<keyword evidence="2" id="KW-0732">Signal</keyword>
<feature type="domain" description="GH16" evidence="3">
    <location>
        <begin position="23"/>
        <end position="377"/>
    </location>
</feature>
<accession>A0A5C7GEW6</accession>
<evidence type="ECO:0000313" key="5">
    <source>
        <dbReference type="Proteomes" id="UP000321080"/>
    </source>
</evidence>
<dbReference type="Gene3D" id="2.60.120.200">
    <property type="match status" value="1"/>
</dbReference>
<evidence type="ECO:0000313" key="4">
    <source>
        <dbReference type="EMBL" id="TXG35620.1"/>
    </source>
</evidence>
<evidence type="ECO:0000259" key="3">
    <source>
        <dbReference type="PROSITE" id="PS51762"/>
    </source>
</evidence>
<sequence>MKLFKTILIVIIFVFNSSFGQTEDIETLPLPKHLQDGTVWEFQTDFSDDFNYTYLPQNKKTKFGDKKWINFYQSKWDGPGTTYWKYNHVAVDGNDLIIKASRWKGKNEAEPKALKFNKMNKPNGGISAGCITSTKTVVYPVFIESKSSVANIVLASDVWLLSPDATQEIDIMECYGGKEPGNSYFAKSIHISHHSFIRKPFTDYQPRDKGAWYNRDGVSGWGEYCWNNGDRKYVRTAVYWKSPVHFEHYIDGELVRVLYDKALVTKVNGKWQYGYPTMTNGKLDVEYGKQKITSFSTLDTYSFEELKKTSNTSSVSIIDPYEYQGGKGFTKPLNIIINLESQDWHVKADRTPTDADLNNPDKNTMKVDWFRVFKPVH</sequence>